<dbReference type="InterPro" id="IPR050483">
    <property type="entry name" value="CoA-transferase_III_domain"/>
</dbReference>
<dbReference type="AlphaFoldDB" id="A0A1G7Q9Y7"/>
<dbReference type="Gene3D" id="3.40.50.10540">
    <property type="entry name" value="Crotonobetainyl-coa:carnitine coa-transferase, domain 1"/>
    <property type="match status" value="1"/>
</dbReference>
<evidence type="ECO:0000313" key="3">
    <source>
        <dbReference type="Proteomes" id="UP000199706"/>
    </source>
</evidence>
<dbReference type="InterPro" id="IPR003673">
    <property type="entry name" value="CoA-Trfase_fam_III"/>
</dbReference>
<keyword evidence="1 2" id="KW-0808">Transferase</keyword>
<dbReference type="Proteomes" id="UP000199706">
    <property type="component" value="Unassembled WGS sequence"/>
</dbReference>
<protein>
    <submittedName>
        <fullName evidence="2">Formyl-CoA transferase</fullName>
    </submittedName>
</protein>
<dbReference type="PANTHER" id="PTHR48207">
    <property type="entry name" value="SUCCINATE--HYDROXYMETHYLGLUTARATE COA-TRANSFERASE"/>
    <property type="match status" value="1"/>
</dbReference>
<dbReference type="InterPro" id="IPR023606">
    <property type="entry name" value="CoA-Trfase_III_dom_1_sf"/>
</dbReference>
<dbReference type="OrthoDB" id="5294844at2"/>
<evidence type="ECO:0000256" key="1">
    <source>
        <dbReference type="ARBA" id="ARBA00022679"/>
    </source>
</evidence>
<dbReference type="EMBL" id="FNCJ01000001">
    <property type="protein sequence ID" value="SDF95265.1"/>
    <property type="molecule type" value="Genomic_DNA"/>
</dbReference>
<dbReference type="SUPFAM" id="SSF89796">
    <property type="entry name" value="CoA-transferase family III (CaiB/BaiF)"/>
    <property type="match status" value="1"/>
</dbReference>
<name>A0A1G7Q9Y7_9BURK</name>
<evidence type="ECO:0000313" key="2">
    <source>
        <dbReference type="EMBL" id="SDF95265.1"/>
    </source>
</evidence>
<accession>A0A1G7Q9Y7</accession>
<dbReference type="PANTHER" id="PTHR48207:SF3">
    <property type="entry name" value="SUCCINATE--HYDROXYMETHYLGLUTARATE COA-TRANSFERASE"/>
    <property type="match status" value="1"/>
</dbReference>
<sequence>MQALQGIKVVELSRALSGPFCSMVLADLGADVVKVEPGPGGDMSRTWGPFDRGVSTYYLSCNRNKRGACIDFRNPEGLAAIHRLIDGADVVIENFKPGTIDSMGLGYEVLSARNPRLVMGSINAFGADGPMSGWPGFDQIAQGYSGLMSLTGFAEGDPTRTGTAIGDLSSGMWLAMAILAALLERERTGRGQHVSTSLLASLVGLLSVHGQRYLSLGDIPRRTGNAHSVIAPYGVFETADGPLNLAPITSDMWLRLCQLLDLPALPDDPRFATNEARVAHREELKAVLETRLKTRSKREWTELFIGVGLPAGPIHTLDEVFDDPQVQHCQLVETLAHPTLGTLRQVVTPVSASAAAAGGLAPHVSRHAPPALGEHTVEILCEAGFDAASIEALLATKAVHQQEQPGAYNSQTKVLEPAAGVTQ</sequence>
<proteinExistence type="predicted"/>
<dbReference type="Pfam" id="PF02515">
    <property type="entry name" value="CoA_transf_3"/>
    <property type="match status" value="1"/>
</dbReference>
<gene>
    <name evidence="2" type="ORF">SAMN05216466_101673</name>
</gene>
<dbReference type="Gene3D" id="3.30.1540.10">
    <property type="entry name" value="formyl-coa transferase, domain 3"/>
    <property type="match status" value="1"/>
</dbReference>
<dbReference type="GO" id="GO:0008410">
    <property type="term" value="F:CoA-transferase activity"/>
    <property type="evidence" value="ECO:0007669"/>
    <property type="project" value="TreeGrafter"/>
</dbReference>
<dbReference type="InterPro" id="IPR044855">
    <property type="entry name" value="CoA-Trfase_III_dom3_sf"/>
</dbReference>
<reference evidence="2 3" key="1">
    <citation type="submission" date="2016-10" db="EMBL/GenBank/DDBJ databases">
        <authorList>
            <person name="de Groot N.N."/>
        </authorList>
    </citation>
    <scope>NUCLEOTIDE SEQUENCE [LARGE SCALE GENOMIC DNA]</scope>
    <source>
        <strain evidence="2 3">LMG 2247</strain>
    </source>
</reference>
<dbReference type="RefSeq" id="WP_090681665.1">
    <property type="nucleotide sequence ID" value="NZ_FNCJ01000001.1"/>
</dbReference>
<organism evidence="2 3">
    <name type="scientific">Paraburkholderia phenazinium</name>
    <dbReference type="NCBI Taxonomy" id="60549"/>
    <lineage>
        <taxon>Bacteria</taxon>
        <taxon>Pseudomonadati</taxon>
        <taxon>Pseudomonadota</taxon>
        <taxon>Betaproteobacteria</taxon>
        <taxon>Burkholderiales</taxon>
        <taxon>Burkholderiaceae</taxon>
        <taxon>Paraburkholderia</taxon>
    </lineage>
</organism>